<evidence type="ECO:0000313" key="2">
    <source>
        <dbReference type="Proteomes" id="UP000310065"/>
    </source>
</evidence>
<dbReference type="AlphaFoldDB" id="A0A4P9J509"/>
<reference evidence="1 2" key="1">
    <citation type="submission" date="2019-05" db="EMBL/GenBank/DDBJ databases">
        <title>Complete genome sequence of Pseudoalteromonas sp. 16-SW-7(T) isolated from the Okhotsk Sea, Russia.</title>
        <authorList>
            <person name="Nguyen T.H."/>
            <person name="Nedashkovskaya O.I."/>
            <person name="Kim S.-G."/>
        </authorList>
    </citation>
    <scope>NUCLEOTIDE SEQUENCE [LARGE SCALE GENOMIC DNA]</scope>
    <source>
        <strain evidence="1 2">16-SW-7</strain>
    </source>
</reference>
<name>A0A4P9J509_9GAMM</name>
<accession>A0A4P9J509</accession>
<dbReference type="KEGG" id="pdv:FFU37_08295"/>
<protein>
    <recommendedName>
        <fullName evidence="3">RiboL-PSP-HEPN domain-containing protein</fullName>
    </recommendedName>
</protein>
<gene>
    <name evidence="1" type="ORF">FFU37_08295</name>
</gene>
<sequence length="203" mass="22670">MDLWECQQDEAMSEYYEELYLTEFRERAIDEFTAERLSSYYIENSSLLADSFSALEEAKKVSSLSPTSGLIMAAISIEIALKIGLLKPIVFGFVHSEAVAESISNTVIKQTGIDRFKALLVTLLKDISQVDIATYKRSGLQLSLWDERGKVQKLRNMISHKGTLSSAQDCQFAIDVAEEILNGLLPNVLSSLGLRLQNKVIVE</sequence>
<evidence type="ECO:0000313" key="1">
    <source>
        <dbReference type="EMBL" id="QCU76072.1"/>
    </source>
</evidence>
<dbReference type="EMBL" id="CP040558">
    <property type="protein sequence ID" value="QCU76072.1"/>
    <property type="molecule type" value="Genomic_DNA"/>
</dbReference>
<proteinExistence type="predicted"/>
<dbReference type="Proteomes" id="UP000310065">
    <property type="component" value="Chromosome L1"/>
</dbReference>
<evidence type="ECO:0008006" key="3">
    <source>
        <dbReference type="Google" id="ProtNLM"/>
    </source>
</evidence>
<organism evidence="1 2">
    <name type="scientific">Pseudoalteromonas distincta</name>
    <dbReference type="NCBI Taxonomy" id="77608"/>
    <lineage>
        <taxon>Bacteria</taxon>
        <taxon>Pseudomonadati</taxon>
        <taxon>Pseudomonadota</taxon>
        <taxon>Gammaproteobacteria</taxon>
        <taxon>Alteromonadales</taxon>
        <taxon>Pseudoalteromonadaceae</taxon>
        <taxon>Pseudoalteromonas</taxon>
    </lineage>
</organism>